<evidence type="ECO:0000313" key="2">
    <source>
        <dbReference type="EMBL" id="MBW4331075.1"/>
    </source>
</evidence>
<feature type="transmembrane region" description="Helical" evidence="1">
    <location>
        <begin position="58"/>
        <end position="78"/>
    </location>
</feature>
<sequence>MAGGDGDTSPPAPIEVAAKGLCPRCGAHTLFDGAVSFAPACRACGLDFAAFNVGDGPAAFLTLIWGTVVVILAVWLELAANPPWWVHVLLWLPLVITGTVVSLRIAKGMLLALEYRNAAREGRIAPPDTDTLP</sequence>
<proteinExistence type="predicted"/>
<evidence type="ECO:0000313" key="3">
    <source>
        <dbReference type="Proteomes" id="UP001197214"/>
    </source>
</evidence>
<name>A0ABS6XLM5_9SPHN</name>
<comment type="caution">
    <text evidence="2">The sequence shown here is derived from an EMBL/GenBank/DDBJ whole genome shotgun (WGS) entry which is preliminary data.</text>
</comment>
<accession>A0ABS6XLM5</accession>
<keyword evidence="3" id="KW-1185">Reference proteome</keyword>
<gene>
    <name evidence="2" type="ORF">KY084_09340</name>
</gene>
<feature type="transmembrane region" description="Helical" evidence="1">
    <location>
        <begin position="84"/>
        <end position="106"/>
    </location>
</feature>
<keyword evidence="1" id="KW-1133">Transmembrane helix</keyword>
<evidence type="ECO:0000256" key="1">
    <source>
        <dbReference type="SAM" id="Phobius"/>
    </source>
</evidence>
<organism evidence="2 3">
    <name type="scientific">Stakelama flava</name>
    <dbReference type="NCBI Taxonomy" id="2860338"/>
    <lineage>
        <taxon>Bacteria</taxon>
        <taxon>Pseudomonadati</taxon>
        <taxon>Pseudomonadota</taxon>
        <taxon>Alphaproteobacteria</taxon>
        <taxon>Sphingomonadales</taxon>
        <taxon>Sphingomonadaceae</taxon>
        <taxon>Stakelama</taxon>
    </lineage>
</organism>
<dbReference type="Proteomes" id="UP001197214">
    <property type="component" value="Unassembled WGS sequence"/>
</dbReference>
<reference evidence="2 3" key="1">
    <citation type="submission" date="2021-07" db="EMBL/GenBank/DDBJ databases">
        <title>Stakelama flava sp. nov., a novel endophytic bacterium isolated from branch of Kandelia candel.</title>
        <authorList>
            <person name="Tuo L."/>
        </authorList>
    </citation>
    <scope>NUCLEOTIDE SEQUENCE [LARGE SCALE GENOMIC DNA]</scope>
    <source>
        <strain evidence="2 3">CBK3Z-3</strain>
    </source>
</reference>
<keyword evidence="1" id="KW-0472">Membrane</keyword>
<dbReference type="InterPro" id="IPR009325">
    <property type="entry name" value="DUF983"/>
</dbReference>
<protein>
    <submittedName>
        <fullName evidence="2">DUF983 domain-containing protein</fullName>
    </submittedName>
</protein>
<dbReference type="Pfam" id="PF06170">
    <property type="entry name" value="DUF983"/>
    <property type="match status" value="1"/>
</dbReference>
<dbReference type="EMBL" id="JAHWZX010000007">
    <property type="protein sequence ID" value="MBW4331075.1"/>
    <property type="molecule type" value="Genomic_DNA"/>
</dbReference>
<keyword evidence="1" id="KW-0812">Transmembrane</keyword>